<name>A0A914X649_9BILA</name>
<organism evidence="1 2">
    <name type="scientific">Plectus sambesii</name>
    <dbReference type="NCBI Taxonomy" id="2011161"/>
    <lineage>
        <taxon>Eukaryota</taxon>
        <taxon>Metazoa</taxon>
        <taxon>Ecdysozoa</taxon>
        <taxon>Nematoda</taxon>
        <taxon>Chromadorea</taxon>
        <taxon>Plectida</taxon>
        <taxon>Plectina</taxon>
        <taxon>Plectoidea</taxon>
        <taxon>Plectidae</taxon>
        <taxon>Plectus</taxon>
    </lineage>
</organism>
<keyword evidence="1" id="KW-1185">Reference proteome</keyword>
<accession>A0A914X649</accession>
<sequence>MDDRKLQHILPCNLQSALRAPNNNLNDVFKYHDNYPDYNFHNRSSHYINNHARNNYYNRSSHYINNYARNNYHNASYNDDDNNDTTDFHFYNF</sequence>
<evidence type="ECO:0000313" key="2">
    <source>
        <dbReference type="WBParaSite" id="PSAMB.scaffold657size44424.g7736.t1"/>
    </source>
</evidence>
<dbReference type="WBParaSite" id="PSAMB.scaffold657size44424.g7736.t1">
    <property type="protein sequence ID" value="PSAMB.scaffold657size44424.g7736.t1"/>
    <property type="gene ID" value="PSAMB.scaffold657size44424.g7736"/>
</dbReference>
<dbReference type="AlphaFoldDB" id="A0A914X649"/>
<dbReference type="Proteomes" id="UP000887566">
    <property type="component" value="Unplaced"/>
</dbReference>
<protein>
    <submittedName>
        <fullName evidence="2">Uncharacterized protein</fullName>
    </submittedName>
</protein>
<proteinExistence type="predicted"/>
<reference evidence="2" key="1">
    <citation type="submission" date="2022-11" db="UniProtKB">
        <authorList>
            <consortium name="WormBaseParasite"/>
        </authorList>
    </citation>
    <scope>IDENTIFICATION</scope>
</reference>
<evidence type="ECO:0000313" key="1">
    <source>
        <dbReference type="Proteomes" id="UP000887566"/>
    </source>
</evidence>